<reference evidence="3" key="1">
    <citation type="journal article" date="2020" name="mSystems">
        <title>Genome- and Community-Level Interaction Insights into Carbon Utilization and Element Cycling Functions of Hydrothermarchaeota in Hydrothermal Sediment.</title>
        <authorList>
            <person name="Zhou Z."/>
            <person name="Liu Y."/>
            <person name="Xu W."/>
            <person name="Pan J."/>
            <person name="Luo Z.H."/>
            <person name="Li M."/>
        </authorList>
    </citation>
    <scope>NUCLEOTIDE SEQUENCE [LARGE SCALE GENOMIC DNA]</scope>
    <source>
        <strain evidence="3">SpSt-106</strain>
    </source>
</reference>
<feature type="transmembrane region" description="Helical" evidence="1">
    <location>
        <begin position="44"/>
        <end position="66"/>
    </location>
</feature>
<comment type="caution">
    <text evidence="3">The sequence shown here is derived from an EMBL/GenBank/DDBJ whole genome shotgun (WGS) entry which is preliminary data.</text>
</comment>
<accession>A0A7V5XHV0</accession>
<evidence type="ECO:0000313" key="3">
    <source>
        <dbReference type="EMBL" id="HHQ16724.1"/>
    </source>
</evidence>
<dbReference type="CDD" id="cd06259">
    <property type="entry name" value="YdcF-like"/>
    <property type="match status" value="1"/>
</dbReference>
<evidence type="ECO:0000256" key="1">
    <source>
        <dbReference type="SAM" id="Phobius"/>
    </source>
</evidence>
<dbReference type="InterPro" id="IPR051599">
    <property type="entry name" value="Cell_Envelope_Assoc"/>
</dbReference>
<gene>
    <name evidence="3" type="ORF">ENM15_07940</name>
</gene>
<dbReference type="Pfam" id="PF02698">
    <property type="entry name" value="DUF218"/>
    <property type="match status" value="1"/>
</dbReference>
<keyword evidence="1" id="KW-1133">Transmembrane helix</keyword>
<dbReference type="GO" id="GO:0000270">
    <property type="term" value="P:peptidoglycan metabolic process"/>
    <property type="evidence" value="ECO:0007669"/>
    <property type="project" value="TreeGrafter"/>
</dbReference>
<keyword evidence="1" id="KW-0472">Membrane</keyword>
<name>A0A7V5XHV0_9BACT</name>
<dbReference type="GO" id="GO:0043164">
    <property type="term" value="P:Gram-negative-bacterium-type cell wall biogenesis"/>
    <property type="evidence" value="ECO:0007669"/>
    <property type="project" value="TreeGrafter"/>
</dbReference>
<dbReference type="GO" id="GO:0005886">
    <property type="term" value="C:plasma membrane"/>
    <property type="evidence" value="ECO:0007669"/>
    <property type="project" value="TreeGrafter"/>
</dbReference>
<keyword evidence="1" id="KW-0812">Transmembrane</keyword>
<dbReference type="PANTHER" id="PTHR30336:SF4">
    <property type="entry name" value="ENVELOPE BIOGENESIS FACTOR ELYC"/>
    <property type="match status" value="1"/>
</dbReference>
<protein>
    <submittedName>
        <fullName evidence="3">YdcF family protein</fullName>
    </submittedName>
</protein>
<dbReference type="PANTHER" id="PTHR30336">
    <property type="entry name" value="INNER MEMBRANE PROTEIN, PROBABLE PERMEASE"/>
    <property type="match status" value="1"/>
</dbReference>
<organism evidence="3">
    <name type="scientific">Thermodesulfobacterium geofontis</name>
    <dbReference type="NCBI Taxonomy" id="1295609"/>
    <lineage>
        <taxon>Bacteria</taxon>
        <taxon>Pseudomonadati</taxon>
        <taxon>Thermodesulfobacteriota</taxon>
        <taxon>Thermodesulfobacteria</taxon>
        <taxon>Thermodesulfobacteriales</taxon>
        <taxon>Thermodesulfobacteriaceae</taxon>
        <taxon>Thermodesulfobacterium</taxon>
    </lineage>
</organism>
<feature type="transmembrane region" description="Helical" evidence="1">
    <location>
        <begin position="12"/>
        <end position="35"/>
    </location>
</feature>
<dbReference type="EMBL" id="DRWR01000127">
    <property type="protein sequence ID" value="HHQ16724.1"/>
    <property type="molecule type" value="Genomic_DNA"/>
</dbReference>
<evidence type="ECO:0000259" key="2">
    <source>
        <dbReference type="Pfam" id="PF02698"/>
    </source>
</evidence>
<dbReference type="InterPro" id="IPR003848">
    <property type="entry name" value="DUF218"/>
</dbReference>
<feature type="domain" description="DUF218" evidence="2">
    <location>
        <begin position="88"/>
        <end position="252"/>
    </location>
</feature>
<proteinExistence type="predicted"/>
<sequence length="267" mass="31658">MINFTFSLKKFFLFLFYPSSLILIFFLLISIYIILDKRRGRRRFLLFLAIFLYYFSSTSFLPYFLLKQLEKNYSIPPKEEIVKVKNMVVLTGRIYGEETLSTKERFSRETLVRFWKALELKRQYPDKKIILLGGSYEDKNNKGASYLKTVAEEFGFEVEAIDTPLDTITSAKILKEYLLKNEKDVKAPFLLLTSAYHLPRALYLFKKEGLNPIPYPTNYSHKLCKPSFSIWKFLPNDLYIDLTNRATHEYLAFGFYKIKYFISEKIK</sequence>
<dbReference type="AlphaFoldDB" id="A0A7V5XHV0"/>